<evidence type="ECO:0000313" key="2">
    <source>
        <dbReference type="EMBL" id="GLR77305.1"/>
    </source>
</evidence>
<gene>
    <name evidence="3" type="ORF">BTO23_15575</name>
    <name evidence="2" type="ORF">GCM10007855_41800</name>
</gene>
<proteinExistence type="predicted"/>
<reference evidence="5" key="3">
    <citation type="journal article" date="2019" name="Int. J. Syst. Evol. Microbiol.">
        <title>The Global Catalogue of Microorganisms (GCM) 10K type strain sequencing project: providing services to taxonomists for standard genome sequencing and annotation.</title>
        <authorList>
            <consortium name="The Broad Institute Genomics Platform"/>
            <consortium name="The Broad Institute Genome Sequencing Center for Infectious Disease"/>
            <person name="Wu L."/>
            <person name="Ma J."/>
        </authorList>
    </citation>
    <scope>NUCLEOTIDE SEQUENCE [LARGE SCALE GENOMIC DNA]</scope>
    <source>
        <strain evidence="5">NBRC 105001</strain>
    </source>
</reference>
<dbReference type="Pfam" id="PF11185">
    <property type="entry name" value="DUF2971"/>
    <property type="match status" value="1"/>
</dbReference>
<dbReference type="EMBL" id="BSOU01000049">
    <property type="protein sequence ID" value="GLR77305.1"/>
    <property type="molecule type" value="Genomic_DNA"/>
</dbReference>
<reference evidence="3 4" key="2">
    <citation type="submission" date="2016-12" db="EMBL/GenBank/DDBJ databases">
        <title>Diversity of luminous bacteria.</title>
        <authorList>
            <person name="Yoshizawa S."/>
            <person name="Kogure K."/>
        </authorList>
    </citation>
    <scope>NUCLEOTIDE SEQUENCE [LARGE SCALE GENOMIC DNA]</scope>
    <source>
        <strain evidence="3 4">NBRC 105001</strain>
    </source>
</reference>
<organism evidence="3 4">
    <name type="scientific">Aliivibrio sifiae</name>
    <dbReference type="NCBI Taxonomy" id="566293"/>
    <lineage>
        <taxon>Bacteria</taxon>
        <taxon>Pseudomonadati</taxon>
        <taxon>Pseudomonadota</taxon>
        <taxon>Gammaproteobacteria</taxon>
        <taxon>Vibrionales</taxon>
        <taxon>Vibrionaceae</taxon>
        <taxon>Aliivibrio</taxon>
    </lineage>
</organism>
<dbReference type="RefSeq" id="WP_105063988.1">
    <property type="nucleotide sequence ID" value="NZ_BSOU01000049.1"/>
</dbReference>
<keyword evidence="5" id="KW-1185">Reference proteome</keyword>
<evidence type="ECO:0008006" key="6">
    <source>
        <dbReference type="Google" id="ProtNLM"/>
    </source>
</evidence>
<comment type="caution">
    <text evidence="3">The sequence shown here is derived from an EMBL/GenBank/DDBJ whole genome shotgun (WGS) entry which is preliminary data.</text>
</comment>
<dbReference type="InterPro" id="IPR021352">
    <property type="entry name" value="DUF2971"/>
</dbReference>
<accession>A0A2S7X836</accession>
<dbReference type="OrthoDB" id="4119964at2"/>
<dbReference type="Proteomes" id="UP001156660">
    <property type="component" value="Unassembled WGS sequence"/>
</dbReference>
<dbReference type="AlphaFoldDB" id="A0A2S7X836"/>
<reference evidence="2" key="1">
    <citation type="journal article" date="2014" name="Int. J. Syst. Evol. Microbiol.">
        <title>Complete genome of a new Firmicutes species belonging to the dominant human colonic microbiota ('Ruminococcus bicirculans') reveals two chromosomes and a selective capacity to utilize plant glucans.</title>
        <authorList>
            <consortium name="NISC Comparative Sequencing Program"/>
            <person name="Wegmann U."/>
            <person name="Louis P."/>
            <person name="Goesmann A."/>
            <person name="Henrissat B."/>
            <person name="Duncan S.H."/>
            <person name="Flint H.J."/>
        </authorList>
    </citation>
    <scope>NUCLEOTIDE SEQUENCE</scope>
    <source>
        <strain evidence="2">NBRC 105001</strain>
    </source>
</reference>
<sequence>MQEHFYKYTDIRTAELILDNQSFRFSSPLKFNDPFDIQNDLAPSFDLNDFPVIAMSMIEEYINNDYPISNPEDGFAKAILSMRSCVKTQGYKKADIERITYPLLGHLMGEVEYLISQVNAHWQKSMKDSRVFCVTEDNDNLLMWAHYAENHTGVVFELAAMPEADTPLSVARKVKYTDKPLGFYSLEDLVKWTLFGIEPDASILQYSNHAYRKSSVWSYENEWRVVDMCYYERKQDLFVDHKFIPKQLRKVFFGCKSDEDNIRRLSNKAKEINRDVEIYRARKMQHDYALQFEKI</sequence>
<keyword evidence="1" id="KW-0175">Coiled coil</keyword>
<name>A0A2S7X836_9GAMM</name>
<evidence type="ECO:0000313" key="4">
    <source>
        <dbReference type="Proteomes" id="UP000239273"/>
    </source>
</evidence>
<reference evidence="2" key="4">
    <citation type="submission" date="2023-01" db="EMBL/GenBank/DDBJ databases">
        <title>Draft genome sequence of Aliivibrio sifiae strain NBRC 105001.</title>
        <authorList>
            <person name="Sun Q."/>
            <person name="Mori K."/>
        </authorList>
    </citation>
    <scope>NUCLEOTIDE SEQUENCE</scope>
    <source>
        <strain evidence="2">NBRC 105001</strain>
    </source>
</reference>
<feature type="coiled-coil region" evidence="1">
    <location>
        <begin position="255"/>
        <end position="282"/>
    </location>
</feature>
<evidence type="ECO:0000313" key="5">
    <source>
        <dbReference type="Proteomes" id="UP001156660"/>
    </source>
</evidence>
<dbReference type="EMBL" id="MSCP01000002">
    <property type="protein sequence ID" value="PQJ87524.1"/>
    <property type="molecule type" value="Genomic_DNA"/>
</dbReference>
<evidence type="ECO:0000313" key="3">
    <source>
        <dbReference type="EMBL" id="PQJ87524.1"/>
    </source>
</evidence>
<dbReference type="Proteomes" id="UP000239273">
    <property type="component" value="Unassembled WGS sequence"/>
</dbReference>
<protein>
    <recommendedName>
        <fullName evidence="6">DUF2971 domain-containing protein</fullName>
    </recommendedName>
</protein>
<evidence type="ECO:0000256" key="1">
    <source>
        <dbReference type="SAM" id="Coils"/>
    </source>
</evidence>